<keyword evidence="1 3" id="KW-0479">Metal-binding</keyword>
<dbReference type="GO" id="GO:0046872">
    <property type="term" value="F:metal ion binding"/>
    <property type="evidence" value="ECO:0007669"/>
    <property type="project" value="UniProtKB-KW"/>
</dbReference>
<keyword evidence="2 3" id="KW-0408">Iron</keyword>
<dbReference type="InterPro" id="IPR044861">
    <property type="entry name" value="IPNS-like_FE2OG_OXY"/>
</dbReference>
<feature type="domain" description="Fe2OG dioxygenase" evidence="4">
    <location>
        <begin position="279"/>
        <end position="385"/>
    </location>
</feature>
<comment type="caution">
    <text evidence="5">The sequence shown here is derived from an EMBL/GenBank/DDBJ whole genome shotgun (WGS) entry which is preliminary data.</text>
</comment>
<dbReference type="EMBL" id="JBJQOH010000006">
    <property type="protein sequence ID" value="KAL3686024.1"/>
    <property type="molecule type" value="Genomic_DNA"/>
</dbReference>
<protein>
    <recommendedName>
        <fullName evidence="4">Fe2OG dioxygenase domain-containing protein</fullName>
    </recommendedName>
</protein>
<dbReference type="GO" id="GO:0016491">
    <property type="term" value="F:oxidoreductase activity"/>
    <property type="evidence" value="ECO:0007669"/>
    <property type="project" value="UniProtKB-KW"/>
</dbReference>
<proteinExistence type="inferred from homology"/>
<dbReference type="PANTHER" id="PTHR47990">
    <property type="entry name" value="2-OXOGLUTARATE (2OG) AND FE(II)-DEPENDENT OXYGENASE SUPERFAMILY PROTEIN-RELATED"/>
    <property type="match status" value="1"/>
</dbReference>
<sequence length="476" mass="53253">MAFTNTPVAAVSHQSSLRMLSVCRAKISCERIEGTSPAGAIIPKLKCSSLSSAGTEKARGELARRIKICATPGERKDCCSIHSPTVSAMRGFGVLEEESIKILDMGSYFSGDDDRVMDFCEQLRRQCHEVGFFYVRNHGVPEKLCDRMLELGRKFFDLPTEVKMQMDYTKSPQFRGYMRIGAENTAGITDFREQIELGPEESQDIDFLDREESGLVYPLYRRLRGPNQWPPDTLLPGFKRETELFMEKMNELSMHIMQALALSLGLQKNYFDSSFQYMPHYQMKVVKYPPQPASDCAEDVGMFGVGAHSDSGFLSLLLQDDVGGLQAKNTAGRWIDVPPEKGTFVVNLGEMLQLATGGYYLATVHRVVSQVGSRSRYSVPFFFNPKLDTDIRAFNMLENSNQAEGRRFRSPTENSNAFGGLSTHGGKNKLLPVFGQNAFKSFARSHVNVVRQHHKDLVKADGSVDLDKLDVEVLSS</sequence>
<evidence type="ECO:0000256" key="2">
    <source>
        <dbReference type="ARBA" id="ARBA00023004"/>
    </source>
</evidence>
<keyword evidence="3" id="KW-0560">Oxidoreductase</keyword>
<dbReference type="PRINTS" id="PR00682">
    <property type="entry name" value="IPNSYNTHASE"/>
</dbReference>
<name>A0ABD3H670_9MARC</name>
<dbReference type="AlphaFoldDB" id="A0ABD3H670"/>
<accession>A0ABD3H670</accession>
<evidence type="ECO:0000313" key="5">
    <source>
        <dbReference type="EMBL" id="KAL3686024.1"/>
    </source>
</evidence>
<keyword evidence="6" id="KW-1185">Reference proteome</keyword>
<evidence type="ECO:0000313" key="6">
    <source>
        <dbReference type="Proteomes" id="UP001633002"/>
    </source>
</evidence>
<comment type="similarity">
    <text evidence="3">Belongs to the iron/ascorbate-dependent oxidoreductase family.</text>
</comment>
<dbReference type="Pfam" id="PF03171">
    <property type="entry name" value="2OG-FeII_Oxy"/>
    <property type="match status" value="1"/>
</dbReference>
<dbReference type="Gene3D" id="2.60.120.330">
    <property type="entry name" value="B-lactam Antibiotic, Isopenicillin N Synthase, Chain"/>
    <property type="match status" value="1"/>
</dbReference>
<reference evidence="5 6" key="1">
    <citation type="submission" date="2024-09" db="EMBL/GenBank/DDBJ databases">
        <title>Chromosome-scale assembly of Riccia sorocarpa.</title>
        <authorList>
            <person name="Paukszto L."/>
        </authorList>
    </citation>
    <scope>NUCLEOTIDE SEQUENCE [LARGE SCALE GENOMIC DNA]</scope>
    <source>
        <strain evidence="5">LP-2024</strain>
        <tissue evidence="5">Aerial parts of the thallus</tissue>
    </source>
</reference>
<organism evidence="5 6">
    <name type="scientific">Riccia sorocarpa</name>
    <dbReference type="NCBI Taxonomy" id="122646"/>
    <lineage>
        <taxon>Eukaryota</taxon>
        <taxon>Viridiplantae</taxon>
        <taxon>Streptophyta</taxon>
        <taxon>Embryophyta</taxon>
        <taxon>Marchantiophyta</taxon>
        <taxon>Marchantiopsida</taxon>
        <taxon>Marchantiidae</taxon>
        <taxon>Marchantiales</taxon>
        <taxon>Ricciaceae</taxon>
        <taxon>Riccia</taxon>
    </lineage>
</organism>
<dbReference type="Proteomes" id="UP001633002">
    <property type="component" value="Unassembled WGS sequence"/>
</dbReference>
<evidence type="ECO:0000256" key="3">
    <source>
        <dbReference type="RuleBase" id="RU003682"/>
    </source>
</evidence>
<dbReference type="PROSITE" id="PS51471">
    <property type="entry name" value="FE2OG_OXY"/>
    <property type="match status" value="1"/>
</dbReference>
<dbReference type="Pfam" id="PF14226">
    <property type="entry name" value="DIOX_N"/>
    <property type="match status" value="1"/>
</dbReference>
<evidence type="ECO:0000259" key="4">
    <source>
        <dbReference type="PROSITE" id="PS51471"/>
    </source>
</evidence>
<evidence type="ECO:0000256" key="1">
    <source>
        <dbReference type="ARBA" id="ARBA00022723"/>
    </source>
</evidence>
<dbReference type="SUPFAM" id="SSF51197">
    <property type="entry name" value="Clavaminate synthase-like"/>
    <property type="match status" value="1"/>
</dbReference>
<gene>
    <name evidence="5" type="ORF">R1sor_004046</name>
</gene>
<dbReference type="InterPro" id="IPR026992">
    <property type="entry name" value="DIOX_N"/>
</dbReference>
<dbReference type="InterPro" id="IPR050231">
    <property type="entry name" value="Iron_ascorbate_oxido_reductase"/>
</dbReference>
<dbReference type="InterPro" id="IPR005123">
    <property type="entry name" value="Oxoglu/Fe-dep_dioxygenase_dom"/>
</dbReference>
<dbReference type="InterPro" id="IPR027443">
    <property type="entry name" value="IPNS-like_sf"/>
</dbReference>